<sequence length="95" mass="10883">MEEAIDTADKATSNQGNGNEQTILSYALQSTTQKKNTPFLYKKSRTALEHTIQEYQTGKLRQTASLPLVQSVVHYKDIPEKETAPMQYFNKLEFR</sequence>
<evidence type="ECO:0000256" key="1">
    <source>
        <dbReference type="SAM" id="MobiDB-lite"/>
    </source>
</evidence>
<dbReference type="Proteomes" id="UP000054721">
    <property type="component" value="Unassembled WGS sequence"/>
</dbReference>
<reference evidence="2 3" key="1">
    <citation type="submission" date="2015-05" db="EMBL/GenBank/DDBJ databases">
        <title>Evolution of Trichinella species and genotypes.</title>
        <authorList>
            <person name="Korhonen P.K."/>
            <person name="Edoardo P."/>
            <person name="Giuseppe L.R."/>
            <person name="Gasser R.B."/>
        </authorList>
    </citation>
    <scope>NUCLEOTIDE SEQUENCE [LARGE SCALE GENOMIC DNA]</scope>
    <source>
        <strain evidence="2">ISS10</strain>
    </source>
</reference>
<comment type="caution">
    <text evidence="2">The sequence shown here is derived from an EMBL/GenBank/DDBJ whole genome shotgun (WGS) entry which is preliminary data.</text>
</comment>
<protein>
    <submittedName>
        <fullName evidence="2">Uncharacterized protein</fullName>
    </submittedName>
</protein>
<proteinExistence type="predicted"/>
<name>A0A0V1KMF7_9BILA</name>
<dbReference type="OrthoDB" id="10610313at2759"/>
<gene>
    <name evidence="2" type="ORF">T02_3236</name>
</gene>
<keyword evidence="3" id="KW-1185">Reference proteome</keyword>
<dbReference type="AlphaFoldDB" id="A0A0V1KMF7"/>
<accession>A0A0V1KMF7</accession>
<organism evidence="2 3">
    <name type="scientific">Trichinella nativa</name>
    <dbReference type="NCBI Taxonomy" id="6335"/>
    <lineage>
        <taxon>Eukaryota</taxon>
        <taxon>Metazoa</taxon>
        <taxon>Ecdysozoa</taxon>
        <taxon>Nematoda</taxon>
        <taxon>Enoplea</taxon>
        <taxon>Dorylaimia</taxon>
        <taxon>Trichinellida</taxon>
        <taxon>Trichinellidae</taxon>
        <taxon>Trichinella</taxon>
    </lineage>
</organism>
<dbReference type="EMBL" id="JYDW01000435">
    <property type="protein sequence ID" value="KRZ48278.1"/>
    <property type="molecule type" value="Genomic_DNA"/>
</dbReference>
<evidence type="ECO:0000313" key="3">
    <source>
        <dbReference type="Proteomes" id="UP000054721"/>
    </source>
</evidence>
<feature type="compositionally biased region" description="Polar residues" evidence="1">
    <location>
        <begin position="10"/>
        <end position="20"/>
    </location>
</feature>
<feature type="region of interest" description="Disordered" evidence="1">
    <location>
        <begin position="1"/>
        <end position="20"/>
    </location>
</feature>
<evidence type="ECO:0000313" key="2">
    <source>
        <dbReference type="EMBL" id="KRZ48278.1"/>
    </source>
</evidence>